<evidence type="ECO:0000313" key="1">
    <source>
        <dbReference type="EMBL" id="ORV56940.1"/>
    </source>
</evidence>
<gene>
    <name evidence="1" type="ORF">AWC06_01720</name>
</gene>
<proteinExistence type="predicted"/>
<evidence type="ECO:0000313" key="2">
    <source>
        <dbReference type="Proteomes" id="UP000194000"/>
    </source>
</evidence>
<name>A0A1X1UJC7_9MYCO</name>
<organism evidence="1 2">
    <name type="scientific">Mycobacterium fragae</name>
    <dbReference type="NCBI Taxonomy" id="1260918"/>
    <lineage>
        <taxon>Bacteria</taxon>
        <taxon>Bacillati</taxon>
        <taxon>Actinomycetota</taxon>
        <taxon>Actinomycetes</taxon>
        <taxon>Mycobacteriales</taxon>
        <taxon>Mycobacteriaceae</taxon>
        <taxon>Mycobacterium</taxon>
    </lineage>
</organism>
<comment type="caution">
    <text evidence="1">The sequence shown here is derived from an EMBL/GenBank/DDBJ whole genome shotgun (WGS) entry which is preliminary data.</text>
</comment>
<dbReference type="Proteomes" id="UP000194000">
    <property type="component" value="Unassembled WGS sequence"/>
</dbReference>
<protein>
    <submittedName>
        <fullName evidence="1">Uncharacterized protein</fullName>
    </submittedName>
</protein>
<keyword evidence="2" id="KW-1185">Reference proteome</keyword>
<reference evidence="1 2" key="1">
    <citation type="submission" date="2016-01" db="EMBL/GenBank/DDBJ databases">
        <title>The new phylogeny of the genus Mycobacterium.</title>
        <authorList>
            <person name="Tarcisio F."/>
            <person name="Conor M."/>
            <person name="Antonella G."/>
            <person name="Elisabetta G."/>
            <person name="Giulia F.S."/>
            <person name="Sara T."/>
            <person name="Anna F."/>
            <person name="Clotilde B."/>
            <person name="Roberto B."/>
            <person name="Veronica D.S."/>
            <person name="Fabio R."/>
            <person name="Monica P."/>
            <person name="Olivier J."/>
            <person name="Enrico T."/>
            <person name="Nicola S."/>
        </authorList>
    </citation>
    <scope>NUCLEOTIDE SEQUENCE [LARGE SCALE GENOMIC DNA]</scope>
    <source>
        <strain evidence="1 2">DSM 45731</strain>
    </source>
</reference>
<dbReference type="AlphaFoldDB" id="A0A1X1UJC7"/>
<accession>A0A1X1UJC7</accession>
<dbReference type="STRING" id="1260918.AWC06_01720"/>
<dbReference type="EMBL" id="LQOW01000031">
    <property type="protein sequence ID" value="ORV56940.1"/>
    <property type="molecule type" value="Genomic_DNA"/>
</dbReference>
<sequence>MVAMAVLGCTSITQGTPTADTAIAPAYRASVSASISASSATSSIRESQRQVSLTAQAVVRACESFASSSKDAIDRVNEFVAAYNQGRDTGPSEGPAIDALNHSADVVGRNSGNPLSQELREALNAYGDAARDVANAISTHAGSGEFNRRVNQLNDTKSKAVKLCLAS</sequence>